<dbReference type="CDD" id="cd16434">
    <property type="entry name" value="CheB-CheR_fusion"/>
    <property type="match status" value="1"/>
</dbReference>
<keyword evidence="4" id="KW-0285">Flavoprotein</keyword>
<evidence type="ECO:0000256" key="2">
    <source>
        <dbReference type="ARBA" id="ARBA00012438"/>
    </source>
</evidence>
<dbReference type="InterPro" id="IPR035909">
    <property type="entry name" value="CheB_C"/>
</dbReference>
<dbReference type="InterPro" id="IPR000673">
    <property type="entry name" value="Sig_transdc_resp-reg_Me-estase"/>
</dbReference>
<keyword evidence="6" id="KW-0808">Transferase</keyword>
<evidence type="ECO:0000256" key="3">
    <source>
        <dbReference type="ARBA" id="ARBA00022553"/>
    </source>
</evidence>
<dbReference type="GO" id="GO:0008984">
    <property type="term" value="F:protein-glutamate methylesterase activity"/>
    <property type="evidence" value="ECO:0007669"/>
    <property type="project" value="InterPro"/>
</dbReference>
<dbReference type="Pfam" id="PF07536">
    <property type="entry name" value="HWE_HK"/>
    <property type="match status" value="1"/>
</dbReference>
<dbReference type="InterPro" id="IPR036890">
    <property type="entry name" value="HATPase_C_sf"/>
</dbReference>
<gene>
    <name evidence="15" type="ORF">SCH01S_33_00240</name>
</gene>
<dbReference type="SUPFAM" id="SSF53335">
    <property type="entry name" value="S-adenosyl-L-methionine-dependent methyltransferases"/>
    <property type="match status" value="1"/>
</dbReference>
<evidence type="ECO:0000256" key="6">
    <source>
        <dbReference type="ARBA" id="ARBA00022679"/>
    </source>
</evidence>
<proteinExistence type="predicted"/>
<evidence type="ECO:0000313" key="15">
    <source>
        <dbReference type="EMBL" id="GAO39537.1"/>
    </source>
</evidence>
<name>A0A0E9MP50_9SPHN</name>
<dbReference type="STRING" id="1219043.SCH01S_33_00240"/>
<dbReference type="SUPFAM" id="SSF47757">
    <property type="entry name" value="Chemotaxis receptor methyltransferase CheR, N-terminal domain"/>
    <property type="match status" value="1"/>
</dbReference>
<dbReference type="InterPro" id="IPR011102">
    <property type="entry name" value="Sig_transdc_His_kinase_HWE"/>
</dbReference>
<dbReference type="PROSITE" id="PS50122">
    <property type="entry name" value="CHEB"/>
    <property type="match status" value="1"/>
</dbReference>
<evidence type="ECO:0000256" key="4">
    <source>
        <dbReference type="ARBA" id="ARBA00022630"/>
    </source>
</evidence>
<dbReference type="PANTHER" id="PTHR24422:SF27">
    <property type="entry name" value="PROTEIN-GLUTAMATE O-METHYLTRANSFERASE"/>
    <property type="match status" value="1"/>
</dbReference>
<dbReference type="GO" id="GO:0005524">
    <property type="term" value="F:ATP binding"/>
    <property type="evidence" value="ECO:0007669"/>
    <property type="project" value="UniProtKB-KW"/>
</dbReference>
<dbReference type="SMART" id="SM00911">
    <property type="entry name" value="HWE_HK"/>
    <property type="match status" value="1"/>
</dbReference>
<reference evidence="15 16" key="1">
    <citation type="submission" date="2015-04" db="EMBL/GenBank/DDBJ databases">
        <title>Whole genome shotgun sequence of Sphingomonas changbaiensis NBRC 104936.</title>
        <authorList>
            <person name="Katano-Makiyama Y."/>
            <person name="Hosoyama A."/>
            <person name="Hashimoto M."/>
            <person name="Noguchi M."/>
            <person name="Tsuchikane K."/>
            <person name="Ohji S."/>
            <person name="Yamazoe A."/>
            <person name="Ichikawa N."/>
            <person name="Kimura A."/>
            <person name="Fujita N."/>
        </authorList>
    </citation>
    <scope>NUCLEOTIDE SEQUENCE [LARGE SCALE GENOMIC DNA]</scope>
    <source>
        <strain evidence="15 16">NBRC 104936</strain>
    </source>
</reference>
<evidence type="ECO:0000256" key="9">
    <source>
        <dbReference type="ARBA" id="ARBA00022840"/>
    </source>
</evidence>
<feature type="domain" description="PAC" evidence="12">
    <location>
        <begin position="796"/>
        <end position="846"/>
    </location>
</feature>
<keyword evidence="9" id="KW-0067">ATP-binding</keyword>
<evidence type="ECO:0000259" key="14">
    <source>
        <dbReference type="PROSITE" id="PS50123"/>
    </source>
</evidence>
<keyword evidence="5" id="KW-0288">FMN</keyword>
<dbReference type="SMART" id="SM00138">
    <property type="entry name" value="MeTrc"/>
    <property type="match status" value="1"/>
</dbReference>
<dbReference type="RefSeq" id="WP_052733861.1">
    <property type="nucleotide sequence ID" value="NZ_BBWU01000033.1"/>
</dbReference>
<feature type="domain" description="CheB-type methylesterase" evidence="13">
    <location>
        <begin position="24"/>
        <end position="210"/>
    </location>
</feature>
<evidence type="ECO:0000256" key="1">
    <source>
        <dbReference type="ARBA" id="ARBA00000085"/>
    </source>
</evidence>
<comment type="catalytic activity">
    <reaction evidence="1">
        <text>ATP + protein L-histidine = ADP + protein N-phospho-L-histidine.</text>
        <dbReference type="EC" id="2.7.13.3"/>
    </reaction>
</comment>
<dbReference type="PROSITE" id="PS50123">
    <property type="entry name" value="CHER"/>
    <property type="match status" value="1"/>
</dbReference>
<dbReference type="AlphaFoldDB" id="A0A0E9MP50"/>
<dbReference type="SMART" id="SM00091">
    <property type="entry name" value="PAS"/>
    <property type="match status" value="2"/>
</dbReference>
<dbReference type="InterPro" id="IPR000700">
    <property type="entry name" value="PAS-assoc_C"/>
</dbReference>
<dbReference type="GO" id="GO:0008757">
    <property type="term" value="F:S-adenosylmethionine-dependent methyltransferase activity"/>
    <property type="evidence" value="ECO:0007669"/>
    <property type="project" value="InterPro"/>
</dbReference>
<dbReference type="GO" id="GO:0006935">
    <property type="term" value="P:chemotaxis"/>
    <property type="evidence" value="ECO:0007669"/>
    <property type="project" value="InterPro"/>
</dbReference>
<dbReference type="InterPro" id="IPR035965">
    <property type="entry name" value="PAS-like_dom_sf"/>
</dbReference>
<evidence type="ECO:0000256" key="10">
    <source>
        <dbReference type="PROSITE-ProRule" id="PRU00050"/>
    </source>
</evidence>
<dbReference type="GO" id="GO:0004673">
    <property type="term" value="F:protein histidine kinase activity"/>
    <property type="evidence" value="ECO:0007669"/>
    <property type="project" value="UniProtKB-EC"/>
</dbReference>
<evidence type="ECO:0000256" key="5">
    <source>
        <dbReference type="ARBA" id="ARBA00022643"/>
    </source>
</evidence>
<sequence length="1182" mass="129307">MGKASRPVRSAHSRPDKSKVKDGAFPIVGIGMSAGGLEAVIPFLNAMPADSGMGFVLVQHLEPTRTSMLAELLGKQTRMPVVDIEDGMRVEPNRVHVIIPAKTLLIKDGVLRLVEPEEPRSQRHPIDKFFAALAEDQQARAIGIVLTGAGSNGTAGLLAIKQGGGLCIAQDPETAAFDSMPRHAIGSGAVDYVLAPDKMPEALLAYAQHPYLDGDGASETLEDGSEADLNDVMALLRARSGQDFRRYKPNTLLRRTHRRMGLVRIERLDDYLAMLRENPAELDALVRDLMINVTAFFRDPEAWEALDREAITPIIAKAVPGQAIRAWVPACSTGEEAYSIAMLLTERAEAANKRLEVKVFATDPGEHNLVVGRRGVYPASVVESLSPERLARFFDRAGEDYRVKPEIRETVLFAPQNLLTDPPYSKMDLVSCRNLLIYLQPEAQERVLALAHFALRDGGFLFLGNAETIGRRDNLFATVSKRWRIYRRAGGGRSSPADFIGRPAREAQEKTAVAAPRLADIAVKALAERFGPASVVIDRHYKVHHFHGATDTYLAQPSGAPTRDLLTLARDGLRLAVRRAVQKAVDDGGSATVETGRGGRTEPIAITASSLDGDDGETLFLVSFAGGQTAAHQHAPSARAVEHSGERDFEEELKAARDELHSTIEQFETANEELKAVNEEATSVNEELQATNEELEASKEELQSLNEELNAVNAQLERKVHELEEAGDDLRNLLAGNEIATIFLDARMRIKWFTPTVQELFDLVEQDVGRPLANFAQKFADGDLIGKARAAIERLATYQEEVKAEDGKCFLLRVQPYRTRDNRIAGAVASFIDITELKASQARIAEARDYAEAIVRTVHDPLIVLDTDLRVQSANPAFYKTFQVSPAETEGRLFFELGNGQWNNAGLRLALEKLLPQQGQVAAFEIVHEFPAIGPRRMVLNANRIAGYDDRPDLILIAIDDASIRLDAERHQAMLVGELSHRVKNTLAVIQGIATRTMRNSESLAAFNDTFLGRIHALGRAHDMILNSGFRTIELGVIIDLALKPFQDGGQIRIASGPAVWLGHTASQSITMLLHELATNAVKYGALSVAAGEVAIGWRLDGDGDGRRVVIEWVESHGPLVNPSPRAGQGTRLIEGSVAYELHGKARLEFASAGLRAVIDFPLKSTDTAPDSRPSGEEETVR</sequence>
<dbReference type="Pfam" id="PF08448">
    <property type="entry name" value="PAS_4"/>
    <property type="match status" value="1"/>
</dbReference>
<dbReference type="OrthoDB" id="9816309at2"/>
<dbReference type="SUPFAM" id="SSF52738">
    <property type="entry name" value="Methylesterase CheB, C-terminal domain"/>
    <property type="match status" value="1"/>
</dbReference>
<keyword evidence="7" id="KW-0547">Nucleotide-binding</keyword>
<dbReference type="Pfam" id="PF01339">
    <property type="entry name" value="CheB_methylest"/>
    <property type="match status" value="1"/>
</dbReference>
<keyword evidence="11" id="KW-0175">Coiled coil</keyword>
<dbReference type="Pfam" id="PF01739">
    <property type="entry name" value="CheR"/>
    <property type="match status" value="1"/>
</dbReference>
<dbReference type="EMBL" id="BBWU01000033">
    <property type="protein sequence ID" value="GAO39537.1"/>
    <property type="molecule type" value="Genomic_DNA"/>
</dbReference>
<dbReference type="PANTHER" id="PTHR24422">
    <property type="entry name" value="CHEMOTAXIS PROTEIN METHYLTRANSFERASE"/>
    <property type="match status" value="1"/>
</dbReference>
<dbReference type="CDD" id="cd00130">
    <property type="entry name" value="PAS"/>
    <property type="match status" value="1"/>
</dbReference>
<comment type="caution">
    <text evidence="10">Lacks conserved residue(s) required for the propagation of feature annotation.</text>
</comment>
<evidence type="ECO:0000256" key="11">
    <source>
        <dbReference type="SAM" id="Coils"/>
    </source>
</evidence>
<dbReference type="InterPro" id="IPR022642">
    <property type="entry name" value="CheR_C"/>
</dbReference>
<dbReference type="Pfam" id="PF03705">
    <property type="entry name" value="CheR_N"/>
    <property type="match status" value="1"/>
</dbReference>
<organism evidence="15 16">
    <name type="scientific">Sphingomonas changbaiensis NBRC 104936</name>
    <dbReference type="NCBI Taxonomy" id="1219043"/>
    <lineage>
        <taxon>Bacteria</taxon>
        <taxon>Pseudomonadati</taxon>
        <taxon>Pseudomonadota</taxon>
        <taxon>Alphaproteobacteria</taxon>
        <taxon>Sphingomonadales</taxon>
        <taxon>Sphingomonadaceae</taxon>
        <taxon>Sphingomonas</taxon>
    </lineage>
</organism>
<protein>
    <recommendedName>
        <fullName evidence="2">histidine kinase</fullName>
        <ecNumber evidence="2">2.7.13.3</ecNumber>
    </recommendedName>
</protein>
<accession>A0A0E9MP50</accession>
<evidence type="ECO:0000256" key="7">
    <source>
        <dbReference type="ARBA" id="ARBA00022741"/>
    </source>
</evidence>
<feature type="domain" description="CheR-type methyltransferase" evidence="14">
    <location>
        <begin position="225"/>
        <end position="469"/>
    </location>
</feature>
<evidence type="ECO:0000259" key="12">
    <source>
        <dbReference type="PROSITE" id="PS50113"/>
    </source>
</evidence>
<dbReference type="Gene3D" id="3.40.50.180">
    <property type="entry name" value="Methylesterase CheB, C-terminal domain"/>
    <property type="match status" value="1"/>
</dbReference>
<dbReference type="Gene3D" id="3.30.450.20">
    <property type="entry name" value="PAS domain"/>
    <property type="match status" value="2"/>
</dbReference>
<evidence type="ECO:0000256" key="8">
    <source>
        <dbReference type="ARBA" id="ARBA00022777"/>
    </source>
</evidence>
<keyword evidence="16" id="KW-1185">Reference proteome</keyword>
<evidence type="ECO:0000313" key="16">
    <source>
        <dbReference type="Proteomes" id="UP000033202"/>
    </source>
</evidence>
<dbReference type="InterPro" id="IPR013656">
    <property type="entry name" value="PAS_4"/>
</dbReference>
<dbReference type="Pfam" id="PF13596">
    <property type="entry name" value="PAS_10"/>
    <property type="match status" value="1"/>
</dbReference>
<dbReference type="Proteomes" id="UP000033202">
    <property type="component" value="Unassembled WGS sequence"/>
</dbReference>
<dbReference type="PROSITE" id="PS50113">
    <property type="entry name" value="PAC"/>
    <property type="match status" value="1"/>
</dbReference>
<keyword evidence="3" id="KW-0597">Phosphoprotein</keyword>
<dbReference type="GO" id="GO:0000156">
    <property type="term" value="F:phosphorelay response regulator activity"/>
    <property type="evidence" value="ECO:0007669"/>
    <property type="project" value="InterPro"/>
</dbReference>
<feature type="coiled-coil region" evidence="11">
    <location>
        <begin position="646"/>
        <end position="733"/>
    </location>
</feature>
<dbReference type="InterPro" id="IPR000014">
    <property type="entry name" value="PAS"/>
</dbReference>
<dbReference type="GO" id="GO:0005737">
    <property type="term" value="C:cytoplasm"/>
    <property type="evidence" value="ECO:0007669"/>
    <property type="project" value="InterPro"/>
</dbReference>
<dbReference type="EC" id="2.7.13.3" evidence="2"/>
<dbReference type="PRINTS" id="PR00996">
    <property type="entry name" value="CHERMTFRASE"/>
</dbReference>
<dbReference type="InterPro" id="IPR050903">
    <property type="entry name" value="Bact_Chemotaxis_MeTrfase"/>
</dbReference>
<dbReference type="Gene3D" id="3.30.565.10">
    <property type="entry name" value="Histidine kinase-like ATPase, C-terminal domain"/>
    <property type="match status" value="1"/>
</dbReference>
<dbReference type="InterPro" id="IPR022641">
    <property type="entry name" value="CheR_N"/>
</dbReference>
<comment type="caution">
    <text evidence="15">The sequence shown here is derived from an EMBL/GenBank/DDBJ whole genome shotgun (WGS) entry which is preliminary data.</text>
</comment>
<evidence type="ECO:0000259" key="13">
    <source>
        <dbReference type="PROSITE" id="PS50122"/>
    </source>
</evidence>
<dbReference type="InterPro" id="IPR029063">
    <property type="entry name" value="SAM-dependent_MTases_sf"/>
</dbReference>
<dbReference type="SUPFAM" id="SSF55785">
    <property type="entry name" value="PYP-like sensor domain (PAS domain)"/>
    <property type="match status" value="2"/>
</dbReference>
<dbReference type="Gene3D" id="3.40.50.150">
    <property type="entry name" value="Vaccinia Virus protein VP39"/>
    <property type="match status" value="1"/>
</dbReference>
<dbReference type="InterPro" id="IPR000780">
    <property type="entry name" value="CheR_MeTrfase"/>
</dbReference>
<keyword evidence="8" id="KW-0418">Kinase</keyword>